<evidence type="ECO:0000256" key="1">
    <source>
        <dbReference type="ARBA" id="ARBA00022729"/>
    </source>
</evidence>
<feature type="compositionally biased region" description="Low complexity" evidence="2">
    <location>
        <begin position="134"/>
        <end position="159"/>
    </location>
</feature>
<dbReference type="Pfam" id="PF10342">
    <property type="entry name" value="Kre9_KNH"/>
    <property type="match status" value="1"/>
</dbReference>
<keyword evidence="1 4" id="KW-0732">Signal</keyword>
<reference evidence="6" key="1">
    <citation type="journal article" date="2020" name="Fungal Divers.">
        <title>Resolving the Mortierellaceae phylogeny through synthesis of multi-gene phylogenetics and phylogenomics.</title>
        <authorList>
            <person name="Vandepol N."/>
            <person name="Liber J."/>
            <person name="Desiro A."/>
            <person name="Na H."/>
            <person name="Kennedy M."/>
            <person name="Barry K."/>
            <person name="Grigoriev I.V."/>
            <person name="Miller A.N."/>
            <person name="O'Donnell K."/>
            <person name="Stajich J.E."/>
            <person name="Bonito G."/>
        </authorList>
    </citation>
    <scope>NUCLEOTIDE SEQUENCE</scope>
    <source>
        <strain evidence="6">NVP60</strain>
    </source>
</reference>
<proteinExistence type="predicted"/>
<evidence type="ECO:0000259" key="5">
    <source>
        <dbReference type="Pfam" id="PF10342"/>
    </source>
</evidence>
<dbReference type="InterPro" id="IPR018466">
    <property type="entry name" value="Kre9/Knh1-like_N"/>
</dbReference>
<keyword evidence="3" id="KW-1133">Transmembrane helix</keyword>
<accession>A0A9P6RP75</accession>
<feature type="signal peptide" evidence="4">
    <location>
        <begin position="1"/>
        <end position="22"/>
    </location>
</feature>
<feature type="transmembrane region" description="Helical" evidence="3">
    <location>
        <begin position="162"/>
        <end position="186"/>
    </location>
</feature>
<gene>
    <name evidence="6" type="ORF">BGZ97_008681</name>
</gene>
<name>A0A9P6RP75_9FUNG</name>
<comment type="caution">
    <text evidence="6">The sequence shown here is derived from an EMBL/GenBank/DDBJ whole genome shotgun (WGS) entry which is preliminary data.</text>
</comment>
<keyword evidence="7" id="KW-1185">Reference proteome</keyword>
<dbReference type="Proteomes" id="UP000823405">
    <property type="component" value="Unassembled WGS sequence"/>
</dbReference>
<evidence type="ECO:0000256" key="3">
    <source>
        <dbReference type="SAM" id="Phobius"/>
    </source>
</evidence>
<evidence type="ECO:0000313" key="7">
    <source>
        <dbReference type="Proteomes" id="UP000823405"/>
    </source>
</evidence>
<feature type="region of interest" description="Disordered" evidence="2">
    <location>
        <begin position="133"/>
        <end position="161"/>
    </location>
</feature>
<evidence type="ECO:0000256" key="2">
    <source>
        <dbReference type="SAM" id="MobiDB-lite"/>
    </source>
</evidence>
<keyword evidence="3" id="KW-0812">Transmembrane</keyword>
<dbReference type="AlphaFoldDB" id="A0A9P6RP75"/>
<evidence type="ECO:0000256" key="4">
    <source>
        <dbReference type="SAM" id="SignalP"/>
    </source>
</evidence>
<protein>
    <recommendedName>
        <fullName evidence="5">Yeast cell wall synthesis Kre9/Knh1-like N-terminal domain-containing protein</fullName>
    </recommendedName>
</protein>
<evidence type="ECO:0000313" key="6">
    <source>
        <dbReference type="EMBL" id="KAG0322114.1"/>
    </source>
</evidence>
<organism evidence="6 7">
    <name type="scientific">Linnemannia gamsii</name>
    <dbReference type="NCBI Taxonomy" id="64522"/>
    <lineage>
        <taxon>Eukaryota</taxon>
        <taxon>Fungi</taxon>
        <taxon>Fungi incertae sedis</taxon>
        <taxon>Mucoromycota</taxon>
        <taxon>Mortierellomycotina</taxon>
        <taxon>Mortierellomycetes</taxon>
        <taxon>Mortierellales</taxon>
        <taxon>Mortierellaceae</taxon>
        <taxon>Linnemannia</taxon>
    </lineage>
</organism>
<sequence length="187" mass="19145">MYFTRFVLLASTVAFAFTSAQSVPPSEEVLVVNPNSTTIWKAGTPVTIDWKFLLADGPFTNLGFDITLRKGDIIANTTELVRALGRSGRGASSYTFDLPADIVNGSDYQIRVGPYSTESFVILGVAAPLPPPAASTTSGAPGTTTTTSGGPSPTGSKPANSAASGLAVTPLALAGSTLAIFVVALAF</sequence>
<feature type="domain" description="Yeast cell wall synthesis Kre9/Knh1-like N-terminal" evidence="5">
    <location>
        <begin position="33"/>
        <end position="114"/>
    </location>
</feature>
<dbReference type="OrthoDB" id="2413528at2759"/>
<feature type="chain" id="PRO_5040474258" description="Yeast cell wall synthesis Kre9/Knh1-like N-terminal domain-containing protein" evidence="4">
    <location>
        <begin position="23"/>
        <end position="187"/>
    </location>
</feature>
<keyword evidence="3" id="KW-0472">Membrane</keyword>
<dbReference type="EMBL" id="JAAAIN010000040">
    <property type="protein sequence ID" value="KAG0322114.1"/>
    <property type="molecule type" value="Genomic_DNA"/>
</dbReference>